<reference evidence="4" key="1">
    <citation type="submission" date="2021-01" db="EMBL/GenBank/DDBJ databases">
        <authorList>
            <consortium name="Genoscope - CEA"/>
            <person name="William W."/>
        </authorList>
    </citation>
    <scope>NUCLEOTIDE SEQUENCE</scope>
</reference>
<feature type="compositionally biased region" description="Polar residues" evidence="2">
    <location>
        <begin position="22"/>
        <end position="31"/>
    </location>
</feature>
<dbReference type="GO" id="GO:0005737">
    <property type="term" value="C:cytoplasm"/>
    <property type="evidence" value="ECO:0007669"/>
    <property type="project" value="TreeGrafter"/>
</dbReference>
<dbReference type="OrthoDB" id="25887at2759"/>
<feature type="domain" description="PIH1D1/2/3 CS-like" evidence="3">
    <location>
        <begin position="131"/>
        <end position="201"/>
    </location>
</feature>
<feature type="region of interest" description="Disordered" evidence="2">
    <location>
        <begin position="22"/>
        <end position="46"/>
    </location>
</feature>
<gene>
    <name evidence="4" type="ORF">PSON_ATCC_30995.1.T0570281</name>
</gene>
<organism evidence="4 5">
    <name type="scientific">Paramecium sonneborni</name>
    <dbReference type="NCBI Taxonomy" id="65129"/>
    <lineage>
        <taxon>Eukaryota</taxon>
        <taxon>Sar</taxon>
        <taxon>Alveolata</taxon>
        <taxon>Ciliophora</taxon>
        <taxon>Intramacronucleata</taxon>
        <taxon>Oligohymenophorea</taxon>
        <taxon>Peniculida</taxon>
        <taxon>Parameciidae</taxon>
        <taxon>Paramecium</taxon>
    </lineage>
</organism>
<evidence type="ECO:0000256" key="2">
    <source>
        <dbReference type="SAM" id="MobiDB-lite"/>
    </source>
</evidence>
<dbReference type="GO" id="GO:0045505">
    <property type="term" value="F:dynein intermediate chain binding"/>
    <property type="evidence" value="ECO:0007669"/>
    <property type="project" value="TreeGrafter"/>
</dbReference>
<evidence type="ECO:0000259" key="3">
    <source>
        <dbReference type="Pfam" id="PF18201"/>
    </source>
</evidence>
<dbReference type="Pfam" id="PF18201">
    <property type="entry name" value="PIH1_CS"/>
    <property type="match status" value="1"/>
</dbReference>
<dbReference type="GO" id="GO:0051087">
    <property type="term" value="F:protein-folding chaperone binding"/>
    <property type="evidence" value="ECO:0007669"/>
    <property type="project" value="InterPro"/>
</dbReference>
<dbReference type="AlphaFoldDB" id="A0A8S1NM16"/>
<evidence type="ECO:0000256" key="1">
    <source>
        <dbReference type="ARBA" id="ARBA00008511"/>
    </source>
</evidence>
<proteinExistence type="inferred from homology"/>
<evidence type="ECO:0000313" key="5">
    <source>
        <dbReference type="Proteomes" id="UP000692954"/>
    </source>
</evidence>
<name>A0A8S1NM16_9CILI</name>
<dbReference type="PANTHER" id="PTHR21083:SF0">
    <property type="entry name" value="DYNEIN AXONEMAL ASSEMBLY FACTOR 6"/>
    <property type="match status" value="1"/>
</dbReference>
<sequence length="206" mass="23349">MNICDIQALAQLIQPDEEESTFSNINNNPNKGSIFAPSDIGSNGQKKEVAKPYAQIQVKLGQKEQEQQAPQQIEKPKQKIADKNDIWDIDEVLVQNRPKMDNRKRPDVDVLYKQIVGTEDVFGGWSGIDPSSTKCQGLLVKIKLPDTKLSEINLEVMTQQIILSSTQYYLDFILPYPVNEKMGKAKFVSDKAVLEIELPIIREELY</sequence>
<evidence type="ECO:0000313" key="4">
    <source>
        <dbReference type="EMBL" id="CAD8091456.1"/>
    </source>
</evidence>
<comment type="similarity">
    <text evidence="1">Belongs to the PIH1 family.</text>
</comment>
<dbReference type="Proteomes" id="UP000692954">
    <property type="component" value="Unassembled WGS sequence"/>
</dbReference>
<keyword evidence="5" id="KW-1185">Reference proteome</keyword>
<dbReference type="PANTHER" id="PTHR21083">
    <property type="entry name" value="TWISTER"/>
    <property type="match status" value="1"/>
</dbReference>
<dbReference type="GO" id="GO:0070286">
    <property type="term" value="P:axonemal dynein complex assembly"/>
    <property type="evidence" value="ECO:0007669"/>
    <property type="project" value="InterPro"/>
</dbReference>
<dbReference type="InterPro" id="IPR026697">
    <property type="entry name" value="DNAAF6"/>
</dbReference>
<protein>
    <recommendedName>
        <fullName evidence="3">PIH1D1/2/3 CS-like domain-containing protein</fullName>
    </recommendedName>
</protein>
<dbReference type="EMBL" id="CAJJDN010000057">
    <property type="protein sequence ID" value="CAD8091456.1"/>
    <property type="molecule type" value="Genomic_DNA"/>
</dbReference>
<dbReference type="InterPro" id="IPR041442">
    <property type="entry name" value="PIH1D1/2/3_CS-like"/>
</dbReference>
<comment type="caution">
    <text evidence="4">The sequence shown here is derived from an EMBL/GenBank/DDBJ whole genome shotgun (WGS) entry which is preliminary data.</text>
</comment>
<accession>A0A8S1NM16</accession>